<protein>
    <submittedName>
        <fullName evidence="8">YitT family protein</fullName>
    </submittedName>
</protein>
<evidence type="ECO:0000256" key="4">
    <source>
        <dbReference type="ARBA" id="ARBA00022989"/>
    </source>
</evidence>
<dbReference type="Pfam" id="PF10035">
    <property type="entry name" value="DUF2179"/>
    <property type="match status" value="1"/>
</dbReference>
<feature type="transmembrane region" description="Helical" evidence="6">
    <location>
        <begin position="20"/>
        <end position="42"/>
    </location>
</feature>
<dbReference type="PANTHER" id="PTHR33545:SF5">
    <property type="entry name" value="UPF0750 MEMBRANE PROTEIN YITT"/>
    <property type="match status" value="1"/>
</dbReference>
<evidence type="ECO:0000313" key="8">
    <source>
        <dbReference type="EMBL" id="WRP13965.1"/>
    </source>
</evidence>
<dbReference type="InterPro" id="IPR003740">
    <property type="entry name" value="YitT"/>
</dbReference>
<evidence type="ECO:0000256" key="1">
    <source>
        <dbReference type="ARBA" id="ARBA00004651"/>
    </source>
</evidence>
<keyword evidence="4 6" id="KW-1133">Transmembrane helix</keyword>
<evidence type="ECO:0000256" key="5">
    <source>
        <dbReference type="ARBA" id="ARBA00023136"/>
    </source>
</evidence>
<dbReference type="Gene3D" id="3.30.70.120">
    <property type="match status" value="1"/>
</dbReference>
<keyword evidence="5 6" id="KW-0472">Membrane</keyword>
<proteinExistence type="predicted"/>
<accession>A0ABZ1BN23</accession>
<dbReference type="EMBL" id="CP141614">
    <property type="protein sequence ID" value="WRP13965.1"/>
    <property type="molecule type" value="Genomic_DNA"/>
</dbReference>
<evidence type="ECO:0000259" key="7">
    <source>
        <dbReference type="Pfam" id="PF10035"/>
    </source>
</evidence>
<feature type="transmembrane region" description="Helical" evidence="6">
    <location>
        <begin position="160"/>
        <end position="179"/>
    </location>
</feature>
<sequence length="292" mass="31333">MAPSRGAGRLRRWARAAGRLLPWLQIVGGALVTAIAVNVFLVPFKLADGGIVGLSIVLHYRFGLPIAPLVVALNVPIFLAGWRVVGLSFVARTFFGVGALAFFIHVTRGLAPITHDVLLGTLYAGVVQGIGLGIVLRAGGSTGGTDTLARILSRRTGWKVGQLILIFDLGVLTAAALTFGPEQALYAAVTLFLTSRVIDFILEGQYSARAVMIVSDRHQVIASRILQELERGATLLEARGAYTGAERPVVYCVVSRDQVPRLRAIVHEEDARAFMVMHEAAEVLGEGFTRMP</sequence>
<dbReference type="Pfam" id="PF02588">
    <property type="entry name" value="YitT_membrane"/>
    <property type="match status" value="1"/>
</dbReference>
<gene>
    <name evidence="8" type="ORF">VLY81_11090</name>
</gene>
<dbReference type="RefSeq" id="WP_324668238.1">
    <property type="nucleotide sequence ID" value="NZ_CP141614.1"/>
</dbReference>
<evidence type="ECO:0000256" key="2">
    <source>
        <dbReference type="ARBA" id="ARBA00022475"/>
    </source>
</evidence>
<feature type="transmembrane region" description="Helical" evidence="6">
    <location>
        <begin position="89"/>
        <end position="111"/>
    </location>
</feature>
<feature type="domain" description="DUF2179" evidence="7">
    <location>
        <begin position="231"/>
        <end position="285"/>
    </location>
</feature>
<feature type="transmembrane region" description="Helical" evidence="6">
    <location>
        <begin position="62"/>
        <end position="82"/>
    </location>
</feature>
<keyword evidence="9" id="KW-1185">Reference proteome</keyword>
<dbReference type="InterPro" id="IPR019264">
    <property type="entry name" value="DUF2179"/>
</dbReference>
<keyword evidence="3 6" id="KW-0812">Transmembrane</keyword>
<dbReference type="CDD" id="cd16380">
    <property type="entry name" value="YitT_C"/>
    <property type="match status" value="1"/>
</dbReference>
<evidence type="ECO:0000256" key="3">
    <source>
        <dbReference type="ARBA" id="ARBA00022692"/>
    </source>
</evidence>
<comment type="subcellular location">
    <subcellularLocation>
        <location evidence="1">Cell membrane</location>
        <topology evidence="1">Multi-pass membrane protein</topology>
    </subcellularLocation>
</comment>
<dbReference type="Proteomes" id="UP001333102">
    <property type="component" value="Chromosome"/>
</dbReference>
<keyword evidence="2" id="KW-1003">Cell membrane</keyword>
<reference evidence="9" key="1">
    <citation type="submission" date="2023-12" db="EMBL/GenBank/DDBJ databases">
        <title>Novel isolates from deep terrestrial aquifers shed light on the physiology and ecology of the class Limnochordia.</title>
        <authorList>
            <person name="Karnachuk O.V."/>
            <person name="Lukina A.P."/>
            <person name="Avakyan M.R."/>
            <person name="Kadnikov V."/>
            <person name="Begmatov S."/>
            <person name="Beletsky A.V."/>
            <person name="Mardanov A.V."/>
            <person name="Ravin N.V."/>
        </authorList>
    </citation>
    <scope>NUCLEOTIDE SEQUENCE [LARGE SCALE GENOMIC DNA]</scope>
    <source>
        <strain evidence="9">LN</strain>
    </source>
</reference>
<evidence type="ECO:0000313" key="9">
    <source>
        <dbReference type="Proteomes" id="UP001333102"/>
    </source>
</evidence>
<feature type="transmembrane region" description="Helical" evidence="6">
    <location>
        <begin position="117"/>
        <end position="139"/>
    </location>
</feature>
<dbReference type="PANTHER" id="PTHR33545">
    <property type="entry name" value="UPF0750 MEMBRANE PROTEIN YITT-RELATED"/>
    <property type="match status" value="1"/>
</dbReference>
<organism evidence="8 9">
    <name type="scientific">Geochorda subterranea</name>
    <dbReference type="NCBI Taxonomy" id="3109564"/>
    <lineage>
        <taxon>Bacteria</taxon>
        <taxon>Bacillati</taxon>
        <taxon>Bacillota</taxon>
        <taxon>Limnochordia</taxon>
        <taxon>Limnochordales</taxon>
        <taxon>Geochordaceae</taxon>
        <taxon>Geochorda</taxon>
    </lineage>
</organism>
<dbReference type="InterPro" id="IPR015867">
    <property type="entry name" value="N-reg_PII/ATP_PRibTrfase_C"/>
</dbReference>
<name>A0ABZ1BN23_9FIRM</name>
<evidence type="ECO:0000256" key="6">
    <source>
        <dbReference type="SAM" id="Phobius"/>
    </source>
</evidence>
<dbReference type="InterPro" id="IPR051461">
    <property type="entry name" value="UPF0750_membrane"/>
</dbReference>
<dbReference type="PIRSF" id="PIRSF006483">
    <property type="entry name" value="Membrane_protein_YitT"/>
    <property type="match status" value="1"/>
</dbReference>